<reference evidence="3" key="2">
    <citation type="submission" date="2022-06" db="UniProtKB">
        <authorList>
            <consortium name="EnsemblMetazoa"/>
        </authorList>
    </citation>
    <scope>IDENTIFICATION</scope>
    <source>
        <strain evidence="3">DF5081</strain>
    </source>
</reference>
<sequence length="99" mass="11599">ERNGSILMNTVSQRTRVIQLYRQILKLGKNWKAKEEANTVVERQQILAEARETFREHKQESDPITIGKLIYRAEQRVVQAEHYGIPHARPEYLPPDTAF</sequence>
<dbReference type="PANTHER" id="PTHR14273">
    <property type="entry name" value="LYR MOTIF-CONTAINING PROTEIN 1"/>
    <property type="match status" value="1"/>
</dbReference>
<dbReference type="AlphaFoldDB" id="A0A8R1EDK0"/>
<dbReference type="EnsemblMetazoa" id="CJA33599.1">
    <property type="protein sequence ID" value="CJA33599.1"/>
    <property type="gene ID" value="WBGene00209446"/>
</dbReference>
<dbReference type="InterPro" id="IPR045294">
    <property type="entry name" value="Complex1_LYR_LYRM1"/>
</dbReference>
<dbReference type="Pfam" id="PF05347">
    <property type="entry name" value="Complex1_LYR"/>
    <property type="match status" value="1"/>
</dbReference>
<evidence type="ECO:0000256" key="1">
    <source>
        <dbReference type="ARBA" id="ARBA00009508"/>
    </source>
</evidence>
<feature type="domain" description="Complex 1 LYR protein" evidence="2">
    <location>
        <begin position="16"/>
        <end position="75"/>
    </location>
</feature>
<dbReference type="PANTHER" id="PTHR14273:SF0">
    <property type="entry name" value="LYR MOTIF-CONTAINING PROTEIN 1"/>
    <property type="match status" value="1"/>
</dbReference>
<evidence type="ECO:0000313" key="3">
    <source>
        <dbReference type="EnsemblMetazoa" id="CJA33599.1"/>
    </source>
</evidence>
<dbReference type="Proteomes" id="UP000005237">
    <property type="component" value="Unassembled WGS sequence"/>
</dbReference>
<reference evidence="4" key="1">
    <citation type="submission" date="2010-08" db="EMBL/GenBank/DDBJ databases">
        <authorList>
            <consortium name="Caenorhabditis japonica Sequencing Consortium"/>
            <person name="Wilson R.K."/>
        </authorList>
    </citation>
    <scope>NUCLEOTIDE SEQUENCE [LARGE SCALE GENOMIC DNA]</scope>
    <source>
        <strain evidence="4">DF5081</strain>
    </source>
</reference>
<accession>A0A8R1EDK0</accession>
<name>A0A8R1EDK0_CAEJA</name>
<dbReference type="CDD" id="cd20261">
    <property type="entry name" value="Complex1_LYR_LYRM1"/>
    <property type="match status" value="1"/>
</dbReference>
<evidence type="ECO:0000259" key="2">
    <source>
        <dbReference type="Pfam" id="PF05347"/>
    </source>
</evidence>
<dbReference type="GO" id="GO:0005739">
    <property type="term" value="C:mitochondrion"/>
    <property type="evidence" value="ECO:0007669"/>
    <property type="project" value="TreeGrafter"/>
</dbReference>
<evidence type="ECO:0000313" key="4">
    <source>
        <dbReference type="Proteomes" id="UP000005237"/>
    </source>
</evidence>
<comment type="similarity">
    <text evidence="1">Belongs to the complex I LYR family.</text>
</comment>
<proteinExistence type="inferred from homology"/>
<keyword evidence="4" id="KW-1185">Reference proteome</keyword>
<protein>
    <recommendedName>
        <fullName evidence="2">Complex 1 LYR protein domain-containing protein</fullName>
    </recommendedName>
</protein>
<dbReference type="InterPro" id="IPR008011">
    <property type="entry name" value="Complex1_LYR_dom"/>
</dbReference>
<dbReference type="InterPro" id="IPR040330">
    <property type="entry name" value="LYRM1"/>
</dbReference>
<organism evidence="3 4">
    <name type="scientific">Caenorhabditis japonica</name>
    <dbReference type="NCBI Taxonomy" id="281687"/>
    <lineage>
        <taxon>Eukaryota</taxon>
        <taxon>Metazoa</taxon>
        <taxon>Ecdysozoa</taxon>
        <taxon>Nematoda</taxon>
        <taxon>Chromadorea</taxon>
        <taxon>Rhabditida</taxon>
        <taxon>Rhabditina</taxon>
        <taxon>Rhabditomorpha</taxon>
        <taxon>Rhabditoidea</taxon>
        <taxon>Rhabditidae</taxon>
        <taxon>Peloderinae</taxon>
        <taxon>Caenorhabditis</taxon>
    </lineage>
</organism>